<proteinExistence type="predicted"/>
<evidence type="ECO:0000313" key="1">
    <source>
        <dbReference type="EMBL" id="KAK7021419.1"/>
    </source>
</evidence>
<dbReference type="AlphaFoldDB" id="A0AAW0B7B3"/>
<accession>A0AAW0B7B3</accession>
<protein>
    <submittedName>
        <fullName evidence="1">Uncharacterized protein</fullName>
    </submittedName>
</protein>
<comment type="caution">
    <text evidence="1">The sequence shown here is derived from an EMBL/GenBank/DDBJ whole genome shotgun (WGS) entry which is preliminary data.</text>
</comment>
<reference evidence="1 2" key="1">
    <citation type="submission" date="2024-01" db="EMBL/GenBank/DDBJ databases">
        <title>A draft genome for a cacao thread blight-causing isolate of Paramarasmius palmivorus.</title>
        <authorList>
            <person name="Baruah I.K."/>
            <person name="Bukari Y."/>
            <person name="Amoako-Attah I."/>
            <person name="Meinhardt L.W."/>
            <person name="Bailey B.A."/>
            <person name="Cohen S.P."/>
        </authorList>
    </citation>
    <scope>NUCLEOTIDE SEQUENCE [LARGE SCALE GENOMIC DNA]</scope>
    <source>
        <strain evidence="1 2">GH-12</strain>
    </source>
</reference>
<dbReference type="Proteomes" id="UP001383192">
    <property type="component" value="Unassembled WGS sequence"/>
</dbReference>
<name>A0AAW0B7B3_9AGAR</name>
<keyword evidence="2" id="KW-1185">Reference proteome</keyword>
<gene>
    <name evidence="1" type="ORF">VNI00_017329</name>
</gene>
<organism evidence="1 2">
    <name type="scientific">Paramarasmius palmivorus</name>
    <dbReference type="NCBI Taxonomy" id="297713"/>
    <lineage>
        <taxon>Eukaryota</taxon>
        <taxon>Fungi</taxon>
        <taxon>Dikarya</taxon>
        <taxon>Basidiomycota</taxon>
        <taxon>Agaricomycotina</taxon>
        <taxon>Agaricomycetes</taxon>
        <taxon>Agaricomycetidae</taxon>
        <taxon>Agaricales</taxon>
        <taxon>Marasmiineae</taxon>
        <taxon>Marasmiaceae</taxon>
        <taxon>Paramarasmius</taxon>
    </lineage>
</organism>
<dbReference type="EMBL" id="JAYKXP010000167">
    <property type="protein sequence ID" value="KAK7021419.1"/>
    <property type="molecule type" value="Genomic_DNA"/>
</dbReference>
<evidence type="ECO:0000313" key="2">
    <source>
        <dbReference type="Proteomes" id="UP001383192"/>
    </source>
</evidence>
<sequence>MTETQKNRADLKLLRYIIHSNSAFKCSEDWYLQDFCYELCPSYECLSHYVISHTLLDSEVSSVHLYDVDVLIKLERIATFLIDGWDDNLWHSLYGSVASQVDELPLILGLANLTGHCGNAEKIFQTALQAMKNKGIEEA</sequence>